<evidence type="ECO:0000259" key="1">
    <source>
        <dbReference type="Pfam" id="PF03413"/>
    </source>
</evidence>
<reference evidence="2" key="1">
    <citation type="journal article" date="2022" name="Arch. Microbiol.">
        <title>Microbulbifer okhotskensis sp. nov., isolated from a deep bottom sediment of the Okhotsk Sea.</title>
        <authorList>
            <person name="Romanenko L."/>
            <person name="Kurilenko V."/>
            <person name="Otstavnykh N."/>
            <person name="Velansky P."/>
            <person name="Isaeva M."/>
            <person name="Mikhailov V."/>
        </authorList>
    </citation>
    <scope>NUCLEOTIDE SEQUENCE</scope>
    <source>
        <strain evidence="2">OS29</strain>
    </source>
</reference>
<keyword evidence="3" id="KW-1185">Reference proteome</keyword>
<dbReference type="EMBL" id="JALBWM010000019">
    <property type="protein sequence ID" value="MCO1334049.1"/>
    <property type="molecule type" value="Genomic_DNA"/>
</dbReference>
<name>A0A9X2J570_9GAMM</name>
<feature type="domain" description="PepSY" evidence="1">
    <location>
        <begin position="49"/>
        <end position="103"/>
    </location>
</feature>
<comment type="caution">
    <text evidence="2">The sequence shown here is derived from an EMBL/GenBank/DDBJ whole genome shotgun (WGS) entry which is preliminary data.</text>
</comment>
<organism evidence="2 3">
    <name type="scientific">Microbulbifer okhotskensis</name>
    <dbReference type="NCBI Taxonomy" id="2926617"/>
    <lineage>
        <taxon>Bacteria</taxon>
        <taxon>Pseudomonadati</taxon>
        <taxon>Pseudomonadota</taxon>
        <taxon>Gammaproteobacteria</taxon>
        <taxon>Cellvibrionales</taxon>
        <taxon>Microbulbiferaceae</taxon>
        <taxon>Microbulbifer</taxon>
    </lineage>
</organism>
<dbReference type="Gene3D" id="3.10.450.40">
    <property type="match status" value="1"/>
</dbReference>
<evidence type="ECO:0000313" key="2">
    <source>
        <dbReference type="EMBL" id="MCO1334049.1"/>
    </source>
</evidence>
<dbReference type="AlphaFoldDB" id="A0A9X2J570"/>
<dbReference type="InterPro" id="IPR025711">
    <property type="entry name" value="PepSY"/>
</dbReference>
<dbReference type="RefSeq" id="WP_252465523.1">
    <property type="nucleotide sequence ID" value="NZ_JALBWM010000019.1"/>
</dbReference>
<accession>A0A9X2J570</accession>
<dbReference type="Proteomes" id="UP001139028">
    <property type="component" value="Unassembled WGS sequence"/>
</dbReference>
<evidence type="ECO:0000313" key="3">
    <source>
        <dbReference type="Proteomes" id="UP001139028"/>
    </source>
</evidence>
<dbReference type="Pfam" id="PF03413">
    <property type="entry name" value="PepSY"/>
    <property type="match status" value="1"/>
</dbReference>
<proteinExistence type="predicted"/>
<protein>
    <submittedName>
        <fullName evidence="2">PepSY domain-containing protein</fullName>
    </submittedName>
</protein>
<gene>
    <name evidence="2" type="ORF">MO867_06805</name>
</gene>
<sequence length="105" mass="11750">MKPSRAFLGLFAFVTVFLPALCTASLNGYATYERESFHPQFLRVQGGEISRDRAASLVKKRFGGKILSISETNRQGRTVYRVKGLSAKSQVYVVFVDKQSGRISR</sequence>